<dbReference type="GO" id="GO:0005509">
    <property type="term" value="F:calcium ion binding"/>
    <property type="evidence" value="ECO:0007669"/>
    <property type="project" value="InterPro"/>
</dbReference>
<dbReference type="AlphaFoldDB" id="A0A859D1Y4"/>
<evidence type="ECO:0000256" key="1">
    <source>
        <dbReference type="SAM" id="MobiDB-lite"/>
    </source>
</evidence>
<feature type="region of interest" description="Disordered" evidence="1">
    <location>
        <begin position="137"/>
        <end position="177"/>
    </location>
</feature>
<protein>
    <submittedName>
        <fullName evidence="3">Cadherin-like domain-containing protein</fullName>
    </submittedName>
</protein>
<feature type="domain" description="Cadherin" evidence="2">
    <location>
        <begin position="187"/>
        <end position="286"/>
    </location>
</feature>
<dbReference type="InterPro" id="IPR047777">
    <property type="entry name" value="LapA-like_RM"/>
</dbReference>
<dbReference type="NCBIfam" id="TIGR01965">
    <property type="entry name" value="VCBS_repeat"/>
    <property type="match status" value="2"/>
</dbReference>
<proteinExistence type="predicted"/>
<dbReference type="PROSITE" id="PS50268">
    <property type="entry name" value="CADHERIN_2"/>
    <property type="match status" value="2"/>
</dbReference>
<dbReference type="GO" id="GO:0007156">
    <property type="term" value="P:homophilic cell adhesion via plasma membrane adhesion molecules"/>
    <property type="evidence" value="ECO:0007669"/>
    <property type="project" value="InterPro"/>
</dbReference>
<evidence type="ECO:0000313" key="4">
    <source>
        <dbReference type="Proteomes" id="UP000509371"/>
    </source>
</evidence>
<dbReference type="NCBIfam" id="NF012211">
    <property type="entry name" value="tand_rpt_95"/>
    <property type="match status" value="1"/>
</dbReference>
<evidence type="ECO:0000259" key="2">
    <source>
        <dbReference type="PROSITE" id="PS50268"/>
    </source>
</evidence>
<name>A0A859D1Y4_9GAMM</name>
<evidence type="ECO:0000313" key="3">
    <source>
        <dbReference type="EMBL" id="QKK81000.1"/>
    </source>
</evidence>
<dbReference type="GO" id="GO:0016020">
    <property type="term" value="C:membrane"/>
    <property type="evidence" value="ECO:0007669"/>
    <property type="project" value="InterPro"/>
</dbReference>
<dbReference type="InterPro" id="IPR010221">
    <property type="entry name" value="VCBS_dom"/>
</dbReference>
<feature type="domain" description="Cadherin" evidence="2">
    <location>
        <begin position="285"/>
        <end position="386"/>
    </location>
</feature>
<reference evidence="3 4" key="1">
    <citation type="submission" date="2020-06" db="EMBL/GenBank/DDBJ databases">
        <authorList>
            <person name="Voronona O.L."/>
            <person name="Aksenova E.I."/>
            <person name="Kunda M.S."/>
            <person name="Semenov A.N."/>
            <person name="Ryzhova N."/>
        </authorList>
    </citation>
    <scope>NUCLEOTIDE SEQUENCE [LARGE SCALE GENOMIC DNA]</scope>
    <source>
        <strain evidence="3 4">MPKMM3633</strain>
    </source>
</reference>
<sequence>MSDNQVPFATLGNAIGFITKLDGSVTVQSIDGQERVVKLGDPIFFGETVLTGGSGSVTIAFVDGTDVVIGGDSIVEMTDEIYNTGDNEDLVADSSSEIDALQNAILAGDDPTLIQDAPAAGNTLADQQRVDVSIERNDNSAQAGFGSDTQSSLPTYGYDTDNGSSGQATGSEYSAPSSVRAVNQAPVVDSESVSVTEDFTISGSVRATDVDLPDGKALSFSTSSTVTGLIFNSNGTYSFDASSYDSLVVGEKKEILIDITATDDQGSQGTGQLIITVTGTNDAPIAQAAAAIVREDSTVSGVVTAKDVDLPAGASLKFAIAEEVKGLTFNQNGSYKFNASDEAYNHLAAGERLTLKIPVTVTDDQGATDTTRLTINIVGTNDGPVALDDTATGTEDGGVITIDVLANDTDVDGDTLTITAATVPAEQGTVAIVDGKLEFTPAENFNGEATISYTISDGEESSSAEVAVTVDAVNDGQFAMGFRC</sequence>
<dbReference type="Gene3D" id="2.60.40.2810">
    <property type="match status" value="1"/>
</dbReference>
<dbReference type="Pfam" id="PF17803">
    <property type="entry name" value="Cadherin_4"/>
    <property type="match status" value="2"/>
</dbReference>
<dbReference type="InterPro" id="IPR040853">
    <property type="entry name" value="RapA2_cadherin-like"/>
</dbReference>
<dbReference type="InterPro" id="IPR041690">
    <property type="entry name" value="Cadherin_5"/>
</dbReference>
<dbReference type="Pfam" id="PF17892">
    <property type="entry name" value="Cadherin_5"/>
    <property type="match status" value="1"/>
</dbReference>
<accession>A0A859D1Y4</accession>
<dbReference type="RefSeq" id="WP_176335610.1">
    <property type="nucleotide sequence ID" value="NZ_CP054301.1"/>
</dbReference>
<gene>
    <name evidence="3" type="ORF">MP3633_2273</name>
</gene>
<feature type="compositionally biased region" description="Polar residues" evidence="1">
    <location>
        <begin position="161"/>
        <end position="177"/>
    </location>
</feature>
<dbReference type="Proteomes" id="UP000509371">
    <property type="component" value="Chromosome"/>
</dbReference>
<dbReference type="InterPro" id="IPR002126">
    <property type="entry name" value="Cadherin-like_dom"/>
</dbReference>
<dbReference type="KEGG" id="mpri:MP3633_2273"/>
<organism evidence="3 4">
    <name type="scientific">Marinomonas primoryensis</name>
    <dbReference type="NCBI Taxonomy" id="178399"/>
    <lineage>
        <taxon>Bacteria</taxon>
        <taxon>Pseudomonadati</taxon>
        <taxon>Pseudomonadota</taxon>
        <taxon>Gammaproteobacteria</taxon>
        <taxon>Oceanospirillales</taxon>
        <taxon>Oceanospirillaceae</taxon>
        <taxon>Marinomonas</taxon>
    </lineage>
</organism>
<dbReference type="EMBL" id="CP054301">
    <property type="protein sequence ID" value="QKK81000.1"/>
    <property type="molecule type" value="Genomic_DNA"/>
</dbReference>
<dbReference type="NCBIfam" id="NF033682">
    <property type="entry name" value="retention_LapA"/>
    <property type="match status" value="1"/>
</dbReference>
<feature type="compositionally biased region" description="Polar residues" evidence="1">
    <location>
        <begin position="139"/>
        <end position="154"/>
    </location>
</feature>